<evidence type="ECO:0000259" key="1">
    <source>
        <dbReference type="Pfam" id="PF00117"/>
    </source>
</evidence>
<accession>A0A7I7XIV0</accession>
<sequence>MRAVRREEVADPPYPRAVAKKVLFLYNDPTAAEAMLGDAFVECGYDTHTFEIVTAEGAADPRFDVTLPDPRDYDAVVPLGSRWSVNDGAHGMAWITSEVAMVRDAHEAGVPLLGVCFGGQLLAHALGGSVERSPAPEIGWYDVDSARTDLVPQGPWFEWHFDRFTVPPGAVEVARTGSAPQAFVMGRTMGLQFHPEVDEGLLELWLAGDGAAEIERLGRTADQLRDLTRRELDAATKRVHRLVRSFVETVAQS</sequence>
<reference evidence="2 3" key="1">
    <citation type="journal article" date="2019" name="Emerg. Microbes Infect.">
        <title>Comprehensive subspecies identification of 175 nontuberculous mycobacteria species based on 7547 genomic profiles.</title>
        <authorList>
            <person name="Matsumoto Y."/>
            <person name="Kinjo T."/>
            <person name="Motooka D."/>
            <person name="Nabeya D."/>
            <person name="Jung N."/>
            <person name="Uechi K."/>
            <person name="Horii T."/>
            <person name="Iida T."/>
            <person name="Fujita J."/>
            <person name="Nakamura S."/>
        </authorList>
    </citation>
    <scope>NUCLEOTIDE SEQUENCE [LARGE SCALE GENOMIC DNA]</scope>
    <source>
        <strain evidence="2 3">JCM 13574</strain>
    </source>
</reference>
<dbReference type="CDD" id="cd01741">
    <property type="entry name" value="GATase1_1"/>
    <property type="match status" value="1"/>
</dbReference>
<dbReference type="InterPro" id="IPR029062">
    <property type="entry name" value="Class_I_gatase-like"/>
</dbReference>
<dbReference type="PANTHER" id="PTHR42695">
    <property type="entry name" value="GLUTAMINE AMIDOTRANSFERASE YLR126C-RELATED"/>
    <property type="match status" value="1"/>
</dbReference>
<dbReference type="EMBL" id="AP022610">
    <property type="protein sequence ID" value="BBZ29118.1"/>
    <property type="molecule type" value="Genomic_DNA"/>
</dbReference>
<dbReference type="AlphaFoldDB" id="A0A7I7XIV0"/>
<keyword evidence="2" id="KW-0315">Glutamine amidotransferase</keyword>
<dbReference type="PANTHER" id="PTHR42695:SF5">
    <property type="entry name" value="GLUTAMINE AMIDOTRANSFERASE YLR126C-RELATED"/>
    <property type="match status" value="1"/>
</dbReference>
<dbReference type="InterPro" id="IPR044992">
    <property type="entry name" value="ChyE-like"/>
</dbReference>
<organism evidence="2 3">
    <name type="scientific">Mycolicibacterium madagascariense</name>
    <dbReference type="NCBI Taxonomy" id="212765"/>
    <lineage>
        <taxon>Bacteria</taxon>
        <taxon>Bacillati</taxon>
        <taxon>Actinomycetota</taxon>
        <taxon>Actinomycetes</taxon>
        <taxon>Mycobacteriales</taxon>
        <taxon>Mycobacteriaceae</taxon>
        <taxon>Mycolicibacterium</taxon>
    </lineage>
</organism>
<dbReference type="GO" id="GO:0005829">
    <property type="term" value="C:cytosol"/>
    <property type="evidence" value="ECO:0007669"/>
    <property type="project" value="TreeGrafter"/>
</dbReference>
<dbReference type="Proteomes" id="UP000466517">
    <property type="component" value="Chromosome"/>
</dbReference>
<evidence type="ECO:0000313" key="2">
    <source>
        <dbReference type="EMBL" id="BBZ29118.1"/>
    </source>
</evidence>
<dbReference type="Pfam" id="PF00117">
    <property type="entry name" value="GATase"/>
    <property type="match status" value="1"/>
</dbReference>
<proteinExistence type="predicted"/>
<evidence type="ECO:0000313" key="3">
    <source>
        <dbReference type="Proteomes" id="UP000466517"/>
    </source>
</evidence>
<dbReference type="InterPro" id="IPR017926">
    <property type="entry name" value="GATASE"/>
</dbReference>
<keyword evidence="2" id="KW-0808">Transferase</keyword>
<name>A0A7I7XIV0_9MYCO</name>
<dbReference type="SUPFAM" id="SSF52317">
    <property type="entry name" value="Class I glutamine amidotransferase-like"/>
    <property type="match status" value="1"/>
</dbReference>
<dbReference type="PROSITE" id="PS51273">
    <property type="entry name" value="GATASE_TYPE_1"/>
    <property type="match status" value="1"/>
</dbReference>
<dbReference type="GO" id="GO:0016740">
    <property type="term" value="F:transferase activity"/>
    <property type="evidence" value="ECO:0007669"/>
    <property type="project" value="UniProtKB-KW"/>
</dbReference>
<dbReference type="Gene3D" id="3.40.50.880">
    <property type="match status" value="1"/>
</dbReference>
<gene>
    <name evidence="2" type="ORF">MMAD_34130</name>
</gene>
<feature type="domain" description="Glutamine amidotransferase" evidence="1">
    <location>
        <begin position="96"/>
        <end position="199"/>
    </location>
</feature>
<dbReference type="KEGG" id="mmag:MMAD_34130"/>
<keyword evidence="3" id="KW-1185">Reference proteome</keyword>
<protein>
    <submittedName>
        <fullName evidence="2">Glutamine amidotransferase</fullName>
    </submittedName>
</protein>